<dbReference type="InterPro" id="IPR005471">
    <property type="entry name" value="Tscrpt_reg_IclR_N"/>
</dbReference>
<gene>
    <name evidence="9" type="ORF">NIIDNTM18_31420</name>
</gene>
<proteinExistence type="predicted"/>
<evidence type="ECO:0000313" key="10">
    <source>
        <dbReference type="Proteomes" id="UP000515734"/>
    </source>
</evidence>
<evidence type="ECO:0000259" key="8">
    <source>
        <dbReference type="PROSITE" id="PS51078"/>
    </source>
</evidence>
<dbReference type="Pfam" id="PF01614">
    <property type="entry name" value="IclR_C"/>
    <property type="match status" value="1"/>
</dbReference>
<feature type="domain" description="HTH iclR-type" evidence="7">
    <location>
        <begin position="5"/>
        <end position="66"/>
    </location>
</feature>
<evidence type="ECO:0000313" key="9">
    <source>
        <dbReference type="EMBL" id="BCI53864.1"/>
    </source>
</evidence>
<name>A0A6S6P5C9_9MYCO</name>
<dbReference type="PANTHER" id="PTHR30136:SF24">
    <property type="entry name" value="HTH-TYPE TRANSCRIPTIONAL REPRESSOR ALLR"/>
    <property type="match status" value="1"/>
</dbReference>
<sequence>MPGRIQSIERAAAILDVIARAPFGVGVGEIAAALDLAKPTAHGLLATLCAVGYVQRGDGGRYVLGERIRRLGGHRLDTNLLRSVALNWADTLAARTGETVRIGTLDGLEVRVVHHVFRPAAVRQTLDIGRLVPLHATALGKVLLAHTPGLADQAVRAGLDAFTRRTQCTQTDVGAEVRRTRARGWSVTDGEFAPDSAAVGAAIRGPGGQVVAAISVEGRVDSVIGARGPRPSVVEPVRETAEAVSRELAQVKR</sequence>
<dbReference type="AlphaFoldDB" id="A0A6S6P5C9"/>
<dbReference type="GO" id="GO:0006071">
    <property type="term" value="P:glycerol metabolic process"/>
    <property type="evidence" value="ECO:0007669"/>
    <property type="project" value="UniProtKB-KW"/>
</dbReference>
<evidence type="ECO:0000256" key="4">
    <source>
        <dbReference type="ARBA" id="ARBA00023163"/>
    </source>
</evidence>
<dbReference type="FunFam" id="1.10.10.10:FF:000056">
    <property type="entry name" value="IclR family transcriptional regulator"/>
    <property type="match status" value="1"/>
</dbReference>
<keyword evidence="3" id="KW-0238">DNA-binding</keyword>
<dbReference type="SUPFAM" id="SSF46785">
    <property type="entry name" value="Winged helix' DNA-binding domain"/>
    <property type="match status" value="1"/>
</dbReference>
<organism evidence="9 10">
    <name type="scientific">Mycolicibacterium litorale</name>
    <dbReference type="NCBI Taxonomy" id="758802"/>
    <lineage>
        <taxon>Bacteria</taxon>
        <taxon>Bacillati</taxon>
        <taxon>Actinomycetota</taxon>
        <taxon>Actinomycetes</taxon>
        <taxon>Mycobacteriales</taxon>
        <taxon>Mycobacteriaceae</taxon>
        <taxon>Mycolicibacterium</taxon>
    </lineage>
</organism>
<dbReference type="PROSITE" id="PS51078">
    <property type="entry name" value="ICLR_ED"/>
    <property type="match status" value="1"/>
</dbReference>
<dbReference type="PROSITE" id="PS51077">
    <property type="entry name" value="HTH_ICLR"/>
    <property type="match status" value="1"/>
</dbReference>
<dbReference type="GO" id="GO:0003677">
    <property type="term" value="F:DNA binding"/>
    <property type="evidence" value="ECO:0007669"/>
    <property type="project" value="UniProtKB-KW"/>
</dbReference>
<evidence type="ECO:0000256" key="2">
    <source>
        <dbReference type="ARBA" id="ARBA00023015"/>
    </source>
</evidence>
<protein>
    <recommendedName>
        <fullName evidence="6">Glycerol operon regulatory protein</fullName>
    </recommendedName>
</protein>
<dbReference type="InterPro" id="IPR014757">
    <property type="entry name" value="Tscrpt_reg_IclR_C"/>
</dbReference>
<evidence type="ECO:0000259" key="7">
    <source>
        <dbReference type="PROSITE" id="PS51077"/>
    </source>
</evidence>
<dbReference type="InterPro" id="IPR036390">
    <property type="entry name" value="WH_DNA-bd_sf"/>
</dbReference>
<dbReference type="PANTHER" id="PTHR30136">
    <property type="entry name" value="HELIX-TURN-HELIX TRANSCRIPTIONAL REGULATOR, ICLR FAMILY"/>
    <property type="match status" value="1"/>
</dbReference>
<reference evidence="9 10" key="1">
    <citation type="submission" date="2020-07" db="EMBL/GenBank/DDBJ databases">
        <title>Complete genome sequence of Mycolicibacterium litorale like strain isolated from cardiac implantable electronic device infection.</title>
        <authorList>
            <person name="Fukano H."/>
            <person name="Miyama H."/>
            <person name="Hoshino Y."/>
        </authorList>
    </citation>
    <scope>NUCLEOTIDE SEQUENCE [LARGE SCALE GENOMIC DNA]</scope>
    <source>
        <strain evidence="9 10">NIIDNTM18</strain>
    </source>
</reference>
<evidence type="ECO:0000256" key="1">
    <source>
        <dbReference type="ARBA" id="ARBA00022798"/>
    </source>
</evidence>
<dbReference type="InterPro" id="IPR029016">
    <property type="entry name" value="GAF-like_dom_sf"/>
</dbReference>
<dbReference type="Proteomes" id="UP000515734">
    <property type="component" value="Chromosome"/>
</dbReference>
<keyword evidence="1" id="KW-0319">Glycerol metabolism</keyword>
<dbReference type="RefSeq" id="WP_185291828.1">
    <property type="nucleotide sequence ID" value="NZ_AP023287.1"/>
</dbReference>
<comment type="function">
    <text evidence="5">May be an activator protein for the gylABX operon.</text>
</comment>
<dbReference type="Gene3D" id="1.10.10.10">
    <property type="entry name" value="Winged helix-like DNA-binding domain superfamily/Winged helix DNA-binding domain"/>
    <property type="match status" value="1"/>
</dbReference>
<dbReference type="InterPro" id="IPR036388">
    <property type="entry name" value="WH-like_DNA-bd_sf"/>
</dbReference>
<dbReference type="Gene3D" id="3.30.450.40">
    <property type="match status" value="1"/>
</dbReference>
<dbReference type="GO" id="GO:0045892">
    <property type="term" value="P:negative regulation of DNA-templated transcription"/>
    <property type="evidence" value="ECO:0007669"/>
    <property type="project" value="TreeGrafter"/>
</dbReference>
<dbReference type="SUPFAM" id="SSF55781">
    <property type="entry name" value="GAF domain-like"/>
    <property type="match status" value="1"/>
</dbReference>
<dbReference type="GO" id="GO:0003700">
    <property type="term" value="F:DNA-binding transcription factor activity"/>
    <property type="evidence" value="ECO:0007669"/>
    <property type="project" value="TreeGrafter"/>
</dbReference>
<dbReference type="Pfam" id="PF09339">
    <property type="entry name" value="HTH_IclR"/>
    <property type="match status" value="1"/>
</dbReference>
<evidence type="ECO:0000256" key="3">
    <source>
        <dbReference type="ARBA" id="ARBA00023125"/>
    </source>
</evidence>
<dbReference type="InterPro" id="IPR050707">
    <property type="entry name" value="HTH_MetabolicPath_Reg"/>
</dbReference>
<accession>A0A6S6P5C9</accession>
<keyword evidence="2" id="KW-0805">Transcription regulation</keyword>
<evidence type="ECO:0000256" key="5">
    <source>
        <dbReference type="ARBA" id="ARBA00058938"/>
    </source>
</evidence>
<keyword evidence="4" id="KW-0804">Transcription</keyword>
<feature type="domain" description="IclR-ED" evidence="8">
    <location>
        <begin position="67"/>
        <end position="250"/>
    </location>
</feature>
<dbReference type="SMART" id="SM00346">
    <property type="entry name" value="HTH_ICLR"/>
    <property type="match status" value="1"/>
</dbReference>
<dbReference type="EMBL" id="AP023287">
    <property type="protein sequence ID" value="BCI53864.1"/>
    <property type="molecule type" value="Genomic_DNA"/>
</dbReference>
<evidence type="ECO:0000256" key="6">
    <source>
        <dbReference type="ARBA" id="ARBA00070406"/>
    </source>
</evidence>